<gene>
    <name evidence="2" type="ORF">Vqi01_46520</name>
</gene>
<feature type="region of interest" description="Disordered" evidence="1">
    <location>
        <begin position="53"/>
        <end position="74"/>
    </location>
</feature>
<evidence type="ECO:0000313" key="2">
    <source>
        <dbReference type="EMBL" id="GIJ29490.1"/>
    </source>
</evidence>
<evidence type="ECO:0000256" key="1">
    <source>
        <dbReference type="SAM" id="MobiDB-lite"/>
    </source>
</evidence>
<comment type="caution">
    <text evidence="2">The sequence shown here is derived from an EMBL/GenBank/DDBJ whole genome shotgun (WGS) entry which is preliminary data.</text>
</comment>
<keyword evidence="3" id="KW-1185">Reference proteome</keyword>
<evidence type="ECO:0000313" key="3">
    <source>
        <dbReference type="Proteomes" id="UP000653076"/>
    </source>
</evidence>
<accession>A0ABQ4JJ45</accession>
<sequence>MPRSSLAPEERFGIIRPVLVDARHKITTAIETVHPAVAECLLVPASGIRGEAAGGHSDPWLSFGGPPRPGSRQP</sequence>
<proteinExistence type="predicted"/>
<protein>
    <submittedName>
        <fullName evidence="2">Uncharacterized protein</fullName>
    </submittedName>
</protein>
<dbReference type="EMBL" id="BOPC01000073">
    <property type="protein sequence ID" value="GIJ29490.1"/>
    <property type="molecule type" value="Genomic_DNA"/>
</dbReference>
<dbReference type="Proteomes" id="UP000653076">
    <property type="component" value="Unassembled WGS sequence"/>
</dbReference>
<name>A0ABQ4JJ45_9ACTN</name>
<reference evidence="2 3" key="1">
    <citation type="submission" date="2021-01" db="EMBL/GenBank/DDBJ databases">
        <title>Whole genome shotgun sequence of Verrucosispora qiuiae NBRC 106684.</title>
        <authorList>
            <person name="Komaki H."/>
            <person name="Tamura T."/>
        </authorList>
    </citation>
    <scope>NUCLEOTIDE SEQUENCE [LARGE SCALE GENOMIC DNA]</scope>
    <source>
        <strain evidence="2 3">NBRC 106684</strain>
    </source>
</reference>
<organism evidence="2 3">
    <name type="scientific">Micromonospora qiuiae</name>
    <dbReference type="NCBI Taxonomy" id="502268"/>
    <lineage>
        <taxon>Bacteria</taxon>
        <taxon>Bacillati</taxon>
        <taxon>Actinomycetota</taxon>
        <taxon>Actinomycetes</taxon>
        <taxon>Micromonosporales</taxon>
        <taxon>Micromonosporaceae</taxon>
        <taxon>Micromonospora</taxon>
    </lineage>
</organism>